<reference evidence="4 5" key="1">
    <citation type="submission" date="2009-02" db="EMBL/GenBank/DDBJ databases">
        <authorList>
            <person name="Fulton L."/>
            <person name="Clifton S."/>
            <person name="Fulton B."/>
            <person name="Xu J."/>
            <person name="Minx P."/>
            <person name="Pepin K.H."/>
            <person name="Johnson M."/>
            <person name="Bhonagiri V."/>
            <person name="Nash W.E."/>
            <person name="Mardis E.R."/>
            <person name="Wilson R.K."/>
        </authorList>
    </citation>
    <scope>NUCLEOTIDE SEQUENCE [LARGE SCALE GENOMIC DNA]</scope>
    <source>
        <strain evidence="4 5">ATCC 27758</strain>
    </source>
</reference>
<accession>C0BBV4</accession>
<dbReference type="Proteomes" id="UP000003793">
    <property type="component" value="Unassembled WGS sequence"/>
</dbReference>
<gene>
    <name evidence="4" type="ORF">COPCOM_02562</name>
</gene>
<comment type="caution">
    <text evidence="4">The sequence shown here is derived from an EMBL/GenBank/DDBJ whole genome shotgun (WGS) entry which is preliminary data.</text>
</comment>
<dbReference type="GO" id="GO:0008839">
    <property type="term" value="F:4-hydroxy-tetrahydrodipicolinate reductase"/>
    <property type="evidence" value="ECO:0007669"/>
    <property type="project" value="InterPro"/>
</dbReference>
<evidence type="ECO:0000313" key="5">
    <source>
        <dbReference type="Proteomes" id="UP000003793"/>
    </source>
</evidence>
<sequence>MKHQKALVCGTTGFSPEEMQQFQNAATLIPMLYAANTSKLVKYNEQASETGHFHTKKELATLFIVPPVPYIARTCCSPNGIAFFTGTLPFRQ</sequence>
<reference evidence="4 5" key="2">
    <citation type="submission" date="2009-03" db="EMBL/GenBank/DDBJ databases">
        <title>Draft genome sequence of Coprococcus comes (ATCC 27758).</title>
        <authorList>
            <person name="Sudarsanam P."/>
            <person name="Ley R."/>
            <person name="Guruge J."/>
            <person name="Turnbaugh P.J."/>
            <person name="Mahowald M."/>
            <person name="Liep D."/>
            <person name="Gordon J."/>
        </authorList>
    </citation>
    <scope>NUCLEOTIDE SEQUENCE [LARGE SCALE GENOMIC DNA]</scope>
    <source>
        <strain evidence="4 5">ATCC 27758</strain>
    </source>
</reference>
<evidence type="ECO:0000259" key="3">
    <source>
        <dbReference type="Pfam" id="PF01113"/>
    </source>
</evidence>
<dbReference type="EMBL" id="ABVR01000041">
    <property type="protein sequence ID" value="EEG89578.1"/>
    <property type="molecule type" value="Genomic_DNA"/>
</dbReference>
<dbReference type="HOGENOM" id="CLU_2408202_0_0_9"/>
<proteinExistence type="predicted"/>
<dbReference type="Pfam" id="PF01113">
    <property type="entry name" value="DapB_N"/>
    <property type="match status" value="1"/>
</dbReference>
<evidence type="ECO:0000256" key="1">
    <source>
        <dbReference type="ARBA" id="ARBA00022857"/>
    </source>
</evidence>
<protein>
    <recommendedName>
        <fullName evidence="3">Dihydrodipicolinate reductase N-terminal domain-containing protein</fullName>
    </recommendedName>
</protein>
<name>C0BBV4_9FIRM</name>
<organism evidence="4 5">
    <name type="scientific">Coprococcus comes ATCC 27758</name>
    <dbReference type="NCBI Taxonomy" id="470146"/>
    <lineage>
        <taxon>Bacteria</taxon>
        <taxon>Bacillati</taxon>
        <taxon>Bacillota</taxon>
        <taxon>Clostridia</taxon>
        <taxon>Lachnospirales</taxon>
        <taxon>Lachnospiraceae</taxon>
        <taxon>Coprococcus</taxon>
    </lineage>
</organism>
<evidence type="ECO:0000256" key="2">
    <source>
        <dbReference type="ARBA" id="ARBA00023002"/>
    </source>
</evidence>
<dbReference type="InterPro" id="IPR036291">
    <property type="entry name" value="NAD(P)-bd_dom_sf"/>
</dbReference>
<keyword evidence="2" id="KW-0560">Oxidoreductase</keyword>
<dbReference type="SUPFAM" id="SSF51735">
    <property type="entry name" value="NAD(P)-binding Rossmann-fold domains"/>
    <property type="match status" value="1"/>
</dbReference>
<keyword evidence="1" id="KW-0521">NADP</keyword>
<dbReference type="InterPro" id="IPR000846">
    <property type="entry name" value="DapB_N"/>
</dbReference>
<dbReference type="Gene3D" id="3.40.50.720">
    <property type="entry name" value="NAD(P)-binding Rossmann-like Domain"/>
    <property type="match status" value="1"/>
</dbReference>
<dbReference type="AlphaFoldDB" id="C0BBV4"/>
<feature type="domain" description="Dihydrodipicolinate reductase N-terminal" evidence="3">
    <location>
        <begin position="1"/>
        <end position="36"/>
    </location>
</feature>
<evidence type="ECO:0000313" key="4">
    <source>
        <dbReference type="EMBL" id="EEG89578.1"/>
    </source>
</evidence>
<dbReference type="GO" id="GO:0009089">
    <property type="term" value="P:lysine biosynthetic process via diaminopimelate"/>
    <property type="evidence" value="ECO:0007669"/>
    <property type="project" value="InterPro"/>
</dbReference>